<dbReference type="EMBL" id="CACRXK020000427">
    <property type="protein sequence ID" value="CAB3981768.1"/>
    <property type="molecule type" value="Genomic_DNA"/>
</dbReference>
<feature type="region of interest" description="Disordered" evidence="1">
    <location>
        <begin position="413"/>
        <end position="442"/>
    </location>
</feature>
<proteinExistence type="predicted"/>
<evidence type="ECO:0000313" key="2">
    <source>
        <dbReference type="EMBL" id="CAB3981768.1"/>
    </source>
</evidence>
<gene>
    <name evidence="2" type="ORF">PACLA_8A050044</name>
</gene>
<dbReference type="InterPro" id="IPR027417">
    <property type="entry name" value="P-loop_NTPase"/>
</dbReference>
<protein>
    <submittedName>
        <fullName evidence="2">Uncharacterized protein</fullName>
    </submittedName>
</protein>
<sequence length="510" mass="58070">MTNSVELVLFYGPPFIGKTLHYFNHYSKTHTRISASEIFKEDKCSNLRLVILKVIGLLNEGKNVVIDDENWYIATRQSYISLVKKKVPICTFTIVQFLTDITSGYQQCLWAREWALVEQTLLENKDYNSTLLTESVEKLDCWFARKRSELNPPELPATAEGFSIVTVNPQLICGTSYKFNLPALFIQWQSILTDAQNENLNCKSTAPDVLNKWLEKNPSGRILIIGPKTKNDKDIIEEQTKTLLLLLSSQLTCPLYFTFIDEKHQLDHYSQLPQPGVLAFLQKLHRVNLYHKGTIYMYSSDEHYRAASSVGIRTIKAAKLFDHPHLIDSVYCGETMSTLSFLQNMLQVTCSTSCKETRESVDEIPFFSRARKSSTPLVWKYCHGKVTGVCFKDKLALERYQTHYKLAARTAKPPGKIKRGTSRTEYVSSTLPSSERSLPSSEQSLRALVGNINLREVAETPGRYHGGFQCRDSVFDMNVEVLEQRLKITCKCTGSSRQPYDVQVMLSDSS</sequence>
<name>A0A7D9DDA9_PARCT</name>
<dbReference type="Proteomes" id="UP001152795">
    <property type="component" value="Unassembled WGS sequence"/>
</dbReference>
<keyword evidence="3" id="KW-1185">Reference proteome</keyword>
<reference evidence="2" key="1">
    <citation type="submission" date="2020-04" db="EMBL/GenBank/DDBJ databases">
        <authorList>
            <person name="Alioto T."/>
            <person name="Alioto T."/>
            <person name="Gomez Garrido J."/>
        </authorList>
    </citation>
    <scope>NUCLEOTIDE SEQUENCE</scope>
    <source>
        <strain evidence="2">A484AB</strain>
    </source>
</reference>
<feature type="compositionally biased region" description="Low complexity" evidence="1">
    <location>
        <begin position="428"/>
        <end position="442"/>
    </location>
</feature>
<evidence type="ECO:0000256" key="1">
    <source>
        <dbReference type="SAM" id="MobiDB-lite"/>
    </source>
</evidence>
<evidence type="ECO:0000313" key="3">
    <source>
        <dbReference type="Proteomes" id="UP001152795"/>
    </source>
</evidence>
<dbReference type="AlphaFoldDB" id="A0A7D9DDA9"/>
<organism evidence="2 3">
    <name type="scientific">Paramuricea clavata</name>
    <name type="common">Red gorgonian</name>
    <name type="synonym">Violescent sea-whip</name>
    <dbReference type="NCBI Taxonomy" id="317549"/>
    <lineage>
        <taxon>Eukaryota</taxon>
        <taxon>Metazoa</taxon>
        <taxon>Cnidaria</taxon>
        <taxon>Anthozoa</taxon>
        <taxon>Octocorallia</taxon>
        <taxon>Malacalcyonacea</taxon>
        <taxon>Plexauridae</taxon>
        <taxon>Paramuricea</taxon>
    </lineage>
</organism>
<dbReference type="OrthoDB" id="6143546at2759"/>
<comment type="caution">
    <text evidence="2">The sequence shown here is derived from an EMBL/GenBank/DDBJ whole genome shotgun (WGS) entry which is preliminary data.</text>
</comment>
<feature type="non-terminal residue" evidence="2">
    <location>
        <position position="1"/>
    </location>
</feature>
<dbReference type="Gene3D" id="3.40.50.300">
    <property type="entry name" value="P-loop containing nucleotide triphosphate hydrolases"/>
    <property type="match status" value="1"/>
</dbReference>
<accession>A0A7D9DDA9</accession>